<feature type="coiled-coil region" evidence="1">
    <location>
        <begin position="3"/>
        <end position="30"/>
    </location>
</feature>
<evidence type="ECO:0008006" key="4">
    <source>
        <dbReference type="Google" id="ProtNLM"/>
    </source>
</evidence>
<organism evidence="2 3">
    <name type="scientific">Marinospirillum insulare</name>
    <dbReference type="NCBI Taxonomy" id="217169"/>
    <lineage>
        <taxon>Bacteria</taxon>
        <taxon>Pseudomonadati</taxon>
        <taxon>Pseudomonadota</taxon>
        <taxon>Gammaproteobacteria</taxon>
        <taxon>Oceanospirillales</taxon>
        <taxon>Oceanospirillaceae</taxon>
        <taxon>Marinospirillum</taxon>
    </lineage>
</organism>
<sequence length="87" mass="10127">MKTRKLEQQIAEQEAKTARLETRLKEAHNQRFKLLGMVAEELLNDPSFKTAFNEKALELLSYNELKELELTDRYGNDIAERLTSVSK</sequence>
<protein>
    <recommendedName>
        <fullName evidence="4">Phage protein</fullName>
    </recommendedName>
</protein>
<gene>
    <name evidence="2" type="ORF">GCM10007878_10310</name>
</gene>
<dbReference type="RefSeq" id="WP_027849928.1">
    <property type="nucleotide sequence ID" value="NZ_BSOR01000016.1"/>
</dbReference>
<evidence type="ECO:0000256" key="1">
    <source>
        <dbReference type="SAM" id="Coils"/>
    </source>
</evidence>
<dbReference type="Proteomes" id="UP001156682">
    <property type="component" value="Unassembled WGS sequence"/>
</dbReference>
<keyword evidence="3" id="KW-1185">Reference proteome</keyword>
<accession>A0ABQ5ZVW5</accession>
<evidence type="ECO:0000313" key="2">
    <source>
        <dbReference type="EMBL" id="GLR63596.1"/>
    </source>
</evidence>
<proteinExistence type="predicted"/>
<name>A0ABQ5ZVW5_9GAMM</name>
<comment type="caution">
    <text evidence="2">The sequence shown here is derived from an EMBL/GenBank/DDBJ whole genome shotgun (WGS) entry which is preliminary data.</text>
</comment>
<keyword evidence="1" id="KW-0175">Coiled coil</keyword>
<reference evidence="3" key="1">
    <citation type="journal article" date="2019" name="Int. J. Syst. Evol. Microbiol.">
        <title>The Global Catalogue of Microorganisms (GCM) 10K type strain sequencing project: providing services to taxonomists for standard genome sequencing and annotation.</title>
        <authorList>
            <consortium name="The Broad Institute Genomics Platform"/>
            <consortium name="The Broad Institute Genome Sequencing Center for Infectious Disease"/>
            <person name="Wu L."/>
            <person name="Ma J."/>
        </authorList>
    </citation>
    <scope>NUCLEOTIDE SEQUENCE [LARGE SCALE GENOMIC DNA]</scope>
    <source>
        <strain evidence="3">NBRC 100033</strain>
    </source>
</reference>
<evidence type="ECO:0000313" key="3">
    <source>
        <dbReference type="Proteomes" id="UP001156682"/>
    </source>
</evidence>
<dbReference type="EMBL" id="BSOR01000016">
    <property type="protein sequence ID" value="GLR63596.1"/>
    <property type="molecule type" value="Genomic_DNA"/>
</dbReference>